<dbReference type="Pfam" id="PF03106">
    <property type="entry name" value="WRKY"/>
    <property type="match status" value="2"/>
</dbReference>
<dbReference type="SUPFAM" id="SSF118290">
    <property type="entry name" value="WRKY DNA-binding domain"/>
    <property type="match status" value="2"/>
</dbReference>
<keyword evidence="5" id="KW-0539">Nucleus</keyword>
<dbReference type="PROSITE" id="PS50811">
    <property type="entry name" value="WRKY"/>
    <property type="match status" value="2"/>
</dbReference>
<dbReference type="eggNOG" id="ENOG502QV11">
    <property type="taxonomic scope" value="Eukaryota"/>
</dbReference>
<accession>G7KEQ2</accession>
<dbReference type="GO" id="GO:0000976">
    <property type="term" value="F:transcription cis-regulatory region binding"/>
    <property type="evidence" value="ECO:0000318"/>
    <property type="project" value="GO_Central"/>
</dbReference>
<dbReference type="HOGENOM" id="CLU_012086_4_0_1"/>
<dbReference type="EMBL" id="CM001221">
    <property type="protein sequence ID" value="AET00927.1"/>
    <property type="molecule type" value="Genomic_DNA"/>
</dbReference>
<reference evidence="8 11" key="1">
    <citation type="journal article" date="2011" name="Nature">
        <title>The Medicago genome provides insight into the evolution of rhizobial symbioses.</title>
        <authorList>
            <person name="Young N.D."/>
            <person name="Debelle F."/>
            <person name="Oldroyd G.E."/>
            <person name="Geurts R."/>
            <person name="Cannon S.B."/>
            <person name="Udvardi M.K."/>
            <person name="Benedito V.A."/>
            <person name="Mayer K.F."/>
            <person name="Gouzy J."/>
            <person name="Schoof H."/>
            <person name="Van de Peer Y."/>
            <person name="Proost S."/>
            <person name="Cook D.R."/>
            <person name="Meyers B.C."/>
            <person name="Spannagl M."/>
            <person name="Cheung F."/>
            <person name="De Mita S."/>
            <person name="Krishnakumar V."/>
            <person name="Gundlach H."/>
            <person name="Zhou S."/>
            <person name="Mudge J."/>
            <person name="Bharti A.K."/>
            <person name="Murray J.D."/>
            <person name="Naoumkina M.A."/>
            <person name="Rosen B."/>
            <person name="Silverstein K.A."/>
            <person name="Tang H."/>
            <person name="Rombauts S."/>
            <person name="Zhao P.X."/>
            <person name="Zhou P."/>
            <person name="Barbe V."/>
            <person name="Bardou P."/>
            <person name="Bechner M."/>
            <person name="Bellec A."/>
            <person name="Berger A."/>
            <person name="Berges H."/>
            <person name="Bidwell S."/>
            <person name="Bisseling T."/>
            <person name="Choisne N."/>
            <person name="Couloux A."/>
            <person name="Denny R."/>
            <person name="Deshpande S."/>
            <person name="Dai X."/>
            <person name="Doyle J.J."/>
            <person name="Dudez A.M."/>
            <person name="Farmer A.D."/>
            <person name="Fouteau S."/>
            <person name="Franken C."/>
            <person name="Gibelin C."/>
            <person name="Gish J."/>
            <person name="Goldstein S."/>
            <person name="Gonzalez A.J."/>
            <person name="Green P.J."/>
            <person name="Hallab A."/>
            <person name="Hartog M."/>
            <person name="Hua A."/>
            <person name="Humphray S.J."/>
            <person name="Jeong D.H."/>
            <person name="Jing Y."/>
            <person name="Jocker A."/>
            <person name="Kenton S.M."/>
            <person name="Kim D.J."/>
            <person name="Klee K."/>
            <person name="Lai H."/>
            <person name="Lang C."/>
            <person name="Lin S."/>
            <person name="Macmil S.L."/>
            <person name="Magdelenat G."/>
            <person name="Matthews L."/>
            <person name="McCorrison J."/>
            <person name="Monaghan E.L."/>
            <person name="Mun J.H."/>
            <person name="Najar F.Z."/>
            <person name="Nicholson C."/>
            <person name="Noirot C."/>
            <person name="O'Bleness M."/>
            <person name="Paule C.R."/>
            <person name="Poulain J."/>
            <person name="Prion F."/>
            <person name="Qin B."/>
            <person name="Qu C."/>
            <person name="Retzel E.F."/>
            <person name="Riddle C."/>
            <person name="Sallet E."/>
            <person name="Samain S."/>
            <person name="Samson N."/>
            <person name="Sanders I."/>
            <person name="Saurat O."/>
            <person name="Scarpelli C."/>
            <person name="Schiex T."/>
            <person name="Segurens B."/>
            <person name="Severin A.J."/>
            <person name="Sherrier D.J."/>
            <person name="Shi R."/>
            <person name="Sims S."/>
            <person name="Singer S.R."/>
            <person name="Sinharoy S."/>
            <person name="Sterck L."/>
            <person name="Viollet A."/>
            <person name="Wang B.B."/>
            <person name="Wang K."/>
            <person name="Wang M."/>
            <person name="Wang X."/>
            <person name="Warfsmann J."/>
            <person name="Weissenbach J."/>
            <person name="White D.D."/>
            <person name="White J.D."/>
            <person name="Wiley G.B."/>
            <person name="Wincker P."/>
            <person name="Xing Y."/>
            <person name="Yang L."/>
            <person name="Yao Z."/>
            <person name="Ying F."/>
            <person name="Zhai J."/>
            <person name="Zhou L."/>
            <person name="Zuber A."/>
            <person name="Denarie J."/>
            <person name="Dixon R.A."/>
            <person name="May G.D."/>
            <person name="Schwartz D.C."/>
            <person name="Rogers J."/>
            <person name="Quetier F."/>
            <person name="Town C.D."/>
            <person name="Roe B.A."/>
        </authorList>
    </citation>
    <scope>NUCLEOTIDE SEQUENCE [LARGE SCALE GENOMIC DNA]</scope>
    <source>
        <strain evidence="8">A17</strain>
        <strain evidence="10 11">cv. Jemalong A17</strain>
    </source>
</reference>
<keyword evidence="3" id="KW-0238">DNA-binding</keyword>
<evidence type="ECO:0000259" key="7">
    <source>
        <dbReference type="PROSITE" id="PS50811"/>
    </source>
</evidence>
<comment type="subcellular location">
    <subcellularLocation>
        <location evidence="1">Nucleus</location>
    </subcellularLocation>
</comment>
<evidence type="ECO:0000313" key="11">
    <source>
        <dbReference type="Proteomes" id="UP000002051"/>
    </source>
</evidence>
<dbReference type="InterPro" id="IPR044810">
    <property type="entry name" value="WRKY_plant"/>
</dbReference>
<feature type="region of interest" description="Disordered" evidence="6">
    <location>
        <begin position="1"/>
        <end position="21"/>
    </location>
</feature>
<dbReference type="GO" id="GO:0006355">
    <property type="term" value="P:regulation of DNA-templated transcription"/>
    <property type="evidence" value="ECO:0000318"/>
    <property type="project" value="GO_Central"/>
</dbReference>
<dbReference type="EMBL" id="PSQE01000005">
    <property type="protein sequence ID" value="RHN58124.1"/>
    <property type="molecule type" value="Genomic_DNA"/>
</dbReference>
<sequence length="311" mass="35517">MVLSQQNVDHNDSPSEVQHRVNHQREIILSRETNDVAMACELVLSHSSPLMQHSQSPNTPSRELPLIQSNQYTRSIIREMVRKDGYKWKKYGEKNIKKNEHKRAYYKCTHSDCQAKKKFHWSNDGTVEYFSYTNPHNHPNPQSSIVPPIDHVLPIVEHGPHLPYLAGVEVQGDKYSLFASILVSILHEKPLNILYIVVHADNNTNATRASVLTGEPHLVVQTSSANEVVNDAYRWRKYGRKMVNGKTIQRNYFRCAYPGCTVKKYVEKSPLNATNVTTTYKGQHDHEPPTGRGVRHDSDTNTQIMCINGKP</sequence>
<dbReference type="InterPro" id="IPR036576">
    <property type="entry name" value="WRKY_dom_sf"/>
</dbReference>
<evidence type="ECO:0000256" key="2">
    <source>
        <dbReference type="ARBA" id="ARBA00023015"/>
    </source>
</evidence>
<reference evidence="8 11" key="2">
    <citation type="journal article" date="2014" name="BMC Genomics">
        <title>An improved genome release (version Mt4.0) for the model legume Medicago truncatula.</title>
        <authorList>
            <person name="Tang H."/>
            <person name="Krishnakumar V."/>
            <person name="Bidwell S."/>
            <person name="Rosen B."/>
            <person name="Chan A."/>
            <person name="Zhou S."/>
            <person name="Gentzbittel L."/>
            <person name="Childs K.L."/>
            <person name="Yandell M."/>
            <person name="Gundlach H."/>
            <person name="Mayer K.F."/>
            <person name="Schwartz D.C."/>
            <person name="Town C.D."/>
        </authorList>
    </citation>
    <scope>GENOME REANNOTATION</scope>
    <source>
        <strain evidence="10 11">cv. Jemalong A17</strain>
    </source>
</reference>
<dbReference type="Proteomes" id="UP000002051">
    <property type="component" value="Chromosome 5"/>
</dbReference>
<proteinExistence type="predicted"/>
<dbReference type="PANTHER" id="PTHR31221">
    <property type="entry name" value="WRKY TRANSCRIPTION FACTOR PROTEIN 1-RELATED"/>
    <property type="match status" value="1"/>
</dbReference>
<feature type="compositionally biased region" description="Basic and acidic residues" evidence="6">
    <location>
        <begin position="9"/>
        <end position="21"/>
    </location>
</feature>
<evidence type="ECO:0000256" key="3">
    <source>
        <dbReference type="ARBA" id="ARBA00023125"/>
    </source>
</evidence>
<evidence type="ECO:0000313" key="10">
    <source>
        <dbReference type="EnsemblPlants" id="AET00927"/>
    </source>
</evidence>
<dbReference type="AlphaFoldDB" id="G7KEQ2"/>
<feature type="domain" description="WRKY" evidence="7">
    <location>
        <begin position="77"/>
        <end position="141"/>
    </location>
</feature>
<keyword evidence="4" id="KW-0804">Transcription</keyword>
<keyword evidence="11" id="KW-1185">Reference proteome</keyword>
<dbReference type="GO" id="GO:0003700">
    <property type="term" value="F:DNA-binding transcription factor activity"/>
    <property type="evidence" value="ECO:0000318"/>
    <property type="project" value="GO_Central"/>
</dbReference>
<feature type="region of interest" description="Disordered" evidence="6">
    <location>
        <begin position="279"/>
        <end position="301"/>
    </location>
</feature>
<dbReference type="GO" id="GO:0005634">
    <property type="term" value="C:nucleus"/>
    <property type="evidence" value="ECO:0000318"/>
    <property type="project" value="GO_Central"/>
</dbReference>
<evidence type="ECO:0000313" key="9">
    <source>
        <dbReference type="EMBL" id="RHN58124.1"/>
    </source>
</evidence>
<gene>
    <name evidence="8" type="ordered locus">MTR_5g097500</name>
    <name evidence="9" type="ORF">MtrunA17_Chr5g0447711</name>
</gene>
<dbReference type="Proteomes" id="UP000265566">
    <property type="component" value="Chromosome 5"/>
</dbReference>
<evidence type="ECO:0000256" key="1">
    <source>
        <dbReference type="ARBA" id="ARBA00004123"/>
    </source>
</evidence>
<evidence type="ECO:0000256" key="6">
    <source>
        <dbReference type="SAM" id="MobiDB-lite"/>
    </source>
</evidence>
<dbReference type="InterPro" id="IPR003657">
    <property type="entry name" value="WRKY_dom"/>
</dbReference>
<dbReference type="Gramene" id="rna33733">
    <property type="protein sequence ID" value="RHN58124.1"/>
    <property type="gene ID" value="gene33733"/>
</dbReference>
<dbReference type="STRING" id="3880.G7KEQ2"/>
<organism evidence="8 11">
    <name type="scientific">Medicago truncatula</name>
    <name type="common">Barrel medic</name>
    <name type="synonym">Medicago tribuloides</name>
    <dbReference type="NCBI Taxonomy" id="3880"/>
    <lineage>
        <taxon>Eukaryota</taxon>
        <taxon>Viridiplantae</taxon>
        <taxon>Streptophyta</taxon>
        <taxon>Embryophyta</taxon>
        <taxon>Tracheophyta</taxon>
        <taxon>Spermatophyta</taxon>
        <taxon>Magnoliopsida</taxon>
        <taxon>eudicotyledons</taxon>
        <taxon>Gunneridae</taxon>
        <taxon>Pentapetalae</taxon>
        <taxon>rosids</taxon>
        <taxon>fabids</taxon>
        <taxon>Fabales</taxon>
        <taxon>Fabaceae</taxon>
        <taxon>Papilionoideae</taxon>
        <taxon>50 kb inversion clade</taxon>
        <taxon>NPAAA clade</taxon>
        <taxon>Hologalegina</taxon>
        <taxon>IRL clade</taxon>
        <taxon>Trifolieae</taxon>
        <taxon>Medicago</taxon>
    </lineage>
</organism>
<feature type="domain" description="WRKY" evidence="7">
    <location>
        <begin position="224"/>
        <end position="289"/>
    </location>
</feature>
<evidence type="ECO:0000256" key="4">
    <source>
        <dbReference type="ARBA" id="ARBA00023163"/>
    </source>
</evidence>
<dbReference type="SMART" id="SM00774">
    <property type="entry name" value="WRKY"/>
    <property type="match status" value="2"/>
</dbReference>
<dbReference type="PaxDb" id="3880-AET00927"/>
<dbReference type="PANTHER" id="PTHR31221:SF360">
    <property type="entry name" value="WRKY DOMAIN-CONTAINING PROTEIN"/>
    <property type="match status" value="1"/>
</dbReference>
<protein>
    <submittedName>
        <fullName evidence="9">Putative transcription factor WRKY family</fullName>
    </submittedName>
    <submittedName>
        <fullName evidence="8">WRKY family transcription factor</fullName>
    </submittedName>
</protein>
<dbReference type="Gene3D" id="2.20.25.80">
    <property type="entry name" value="WRKY domain"/>
    <property type="match status" value="2"/>
</dbReference>
<name>G7KEQ2_MEDTR</name>
<reference evidence="9" key="4">
    <citation type="journal article" date="2018" name="Nat. Plants">
        <title>Whole-genome landscape of Medicago truncatula symbiotic genes.</title>
        <authorList>
            <person name="Pecrix Y."/>
            <person name="Gamas P."/>
            <person name="Carrere S."/>
        </authorList>
    </citation>
    <scope>NUCLEOTIDE SEQUENCE</scope>
    <source>
        <tissue evidence="9">Leaves</tissue>
    </source>
</reference>
<evidence type="ECO:0000256" key="5">
    <source>
        <dbReference type="ARBA" id="ARBA00023242"/>
    </source>
</evidence>
<keyword evidence="2" id="KW-0805">Transcription regulation</keyword>
<reference evidence="10" key="3">
    <citation type="submission" date="2015-04" db="UniProtKB">
        <authorList>
            <consortium name="EnsemblPlants"/>
        </authorList>
    </citation>
    <scope>IDENTIFICATION</scope>
    <source>
        <strain evidence="10">cv. Jemalong A17</strain>
    </source>
</reference>
<evidence type="ECO:0000313" key="8">
    <source>
        <dbReference type="EMBL" id="AET00927.1"/>
    </source>
</evidence>
<feature type="compositionally biased region" description="Basic and acidic residues" evidence="6">
    <location>
        <begin position="282"/>
        <end position="299"/>
    </location>
</feature>
<dbReference type="EnsemblPlants" id="AET00927">
    <property type="protein sequence ID" value="AET00927"/>
    <property type="gene ID" value="MTR_5g097500"/>
</dbReference>